<gene>
    <name evidence="1" type="ORF">A3196_10810</name>
</gene>
<dbReference type="OrthoDB" id="5296848at2"/>
<organism evidence="1 2">
    <name type="scientific">Candidatus Thiodiazotropha endoloripes</name>
    <dbReference type="NCBI Taxonomy" id="1818881"/>
    <lineage>
        <taxon>Bacteria</taxon>
        <taxon>Pseudomonadati</taxon>
        <taxon>Pseudomonadota</taxon>
        <taxon>Gammaproteobacteria</taxon>
        <taxon>Chromatiales</taxon>
        <taxon>Sedimenticolaceae</taxon>
        <taxon>Candidatus Thiodiazotropha</taxon>
    </lineage>
</organism>
<dbReference type="EMBL" id="LVJZ01000003">
    <property type="protein sequence ID" value="ODB97205.1"/>
    <property type="molecule type" value="Genomic_DNA"/>
</dbReference>
<proteinExistence type="predicted"/>
<protein>
    <submittedName>
        <fullName evidence="1">Uncharacterized protein</fullName>
    </submittedName>
</protein>
<evidence type="ECO:0000313" key="2">
    <source>
        <dbReference type="Proteomes" id="UP000094849"/>
    </source>
</evidence>
<accession>A0A1E2URL8</accession>
<sequence>MQSSQMIADGTIREIDGKASIYYDGYWIKYYKPMEDSLETKKYLIDALTRRLFNHVEHGINIPGDRLDEARKAYNEEQDDDLKRVKGAMLAGALFNRGTQIFRELVKQEDESIKSGKGREMLHECGQYLLEALELGKLVKHRSGDEGIDELWGEPFRAFTVPIESFYESRYIKIAQTMYDIDRISTSMAEAFSGSTFFRNTEQLIKQLAVTAKLKCETLRTDPVIFDVWPKFAVAGEKLLALAPSEKTNNSCLACWEVDEGQRLIKDGTDLITHMARARVSMPKSTTAYLERCKAYLACRKPGIQTSAVELKSL</sequence>
<name>A0A1E2URL8_9GAMM</name>
<evidence type="ECO:0000313" key="1">
    <source>
        <dbReference type="EMBL" id="ODB97205.1"/>
    </source>
</evidence>
<dbReference type="Proteomes" id="UP000094849">
    <property type="component" value="Unassembled WGS sequence"/>
</dbReference>
<dbReference type="STRING" id="1818881.A3196_10810"/>
<dbReference type="AlphaFoldDB" id="A0A1E2URL8"/>
<comment type="caution">
    <text evidence="1">The sequence shown here is derived from an EMBL/GenBank/DDBJ whole genome shotgun (WGS) entry which is preliminary data.</text>
</comment>
<keyword evidence="2" id="KW-1185">Reference proteome</keyword>
<reference evidence="1 2" key="1">
    <citation type="submission" date="2016-03" db="EMBL/GenBank/DDBJ databases">
        <title>Chemosynthetic sulphur-oxidizing symbionts of marine invertebrate animals are capable of nitrogen fixation.</title>
        <authorList>
            <person name="Petersen J.M."/>
            <person name="Kemper A."/>
            <person name="Gruber-Vodicka H."/>
            <person name="Cardini U."/>
            <person name="Geest Mvander."/>
            <person name="Kleiner M."/>
            <person name="Bulgheresi S."/>
            <person name="Fussmann M."/>
            <person name="Herbold C."/>
            <person name="Seah B.K.B."/>
            <person name="Antony C.Paul."/>
            <person name="Liu D."/>
            <person name="Belitz A."/>
            <person name="Weber M."/>
        </authorList>
    </citation>
    <scope>NUCLEOTIDE SEQUENCE [LARGE SCALE GENOMIC DNA]</scope>
    <source>
        <strain evidence="1">G_D</strain>
    </source>
</reference>